<reference evidence="11" key="1">
    <citation type="submission" date="2020-09" db="EMBL/GenBank/DDBJ databases">
        <title>Genome-Enabled Discovery of Anthraquinone Biosynthesis in Senna tora.</title>
        <authorList>
            <person name="Kang S.-H."/>
            <person name="Pandey R.P."/>
            <person name="Lee C.-M."/>
            <person name="Sim J.-S."/>
            <person name="Jeong J.-T."/>
            <person name="Choi B.-S."/>
            <person name="Jung M."/>
            <person name="Ginzburg D."/>
            <person name="Zhao K."/>
            <person name="Won S.Y."/>
            <person name="Oh T.-J."/>
            <person name="Yu Y."/>
            <person name="Kim N.-H."/>
            <person name="Lee O.R."/>
            <person name="Lee T.-H."/>
            <person name="Bashyal P."/>
            <person name="Kim T.-S."/>
            <person name="Lee W.-H."/>
            <person name="Kawkins C."/>
            <person name="Kim C.-K."/>
            <person name="Kim J.S."/>
            <person name="Ahn B.O."/>
            <person name="Rhee S.Y."/>
            <person name="Sohng J.K."/>
        </authorList>
    </citation>
    <scope>NUCLEOTIDE SEQUENCE</scope>
    <source>
        <tissue evidence="11">Leaf</tissue>
    </source>
</reference>
<keyword evidence="1" id="KW-0808">Transferase</keyword>
<feature type="region of interest" description="Disordered" evidence="8">
    <location>
        <begin position="163"/>
        <end position="223"/>
    </location>
</feature>
<evidence type="ECO:0000259" key="10">
    <source>
        <dbReference type="PROSITE" id="PS50994"/>
    </source>
</evidence>
<dbReference type="InterPro" id="IPR012337">
    <property type="entry name" value="RNaseH-like_sf"/>
</dbReference>
<dbReference type="OrthoDB" id="407598at2759"/>
<dbReference type="AlphaFoldDB" id="A0A834SEI4"/>
<evidence type="ECO:0000256" key="2">
    <source>
        <dbReference type="ARBA" id="ARBA00022695"/>
    </source>
</evidence>
<dbReference type="EMBL" id="JAAIUW010000013">
    <property type="protein sequence ID" value="KAF7802810.1"/>
    <property type="molecule type" value="Genomic_DNA"/>
</dbReference>
<dbReference type="GO" id="GO:0015074">
    <property type="term" value="P:DNA integration"/>
    <property type="evidence" value="ECO:0007669"/>
    <property type="project" value="InterPro"/>
</dbReference>
<evidence type="ECO:0000313" key="11">
    <source>
        <dbReference type="EMBL" id="KAF7802810.1"/>
    </source>
</evidence>
<dbReference type="SUPFAM" id="SSF56672">
    <property type="entry name" value="DNA/RNA polymerases"/>
    <property type="match status" value="1"/>
</dbReference>
<organism evidence="11 12">
    <name type="scientific">Senna tora</name>
    <dbReference type="NCBI Taxonomy" id="362788"/>
    <lineage>
        <taxon>Eukaryota</taxon>
        <taxon>Viridiplantae</taxon>
        <taxon>Streptophyta</taxon>
        <taxon>Embryophyta</taxon>
        <taxon>Tracheophyta</taxon>
        <taxon>Spermatophyta</taxon>
        <taxon>Magnoliopsida</taxon>
        <taxon>eudicotyledons</taxon>
        <taxon>Gunneridae</taxon>
        <taxon>Pentapetalae</taxon>
        <taxon>rosids</taxon>
        <taxon>fabids</taxon>
        <taxon>Fabales</taxon>
        <taxon>Fabaceae</taxon>
        <taxon>Caesalpinioideae</taxon>
        <taxon>Cassia clade</taxon>
        <taxon>Senna</taxon>
    </lineage>
</organism>
<keyword evidence="2" id="KW-0548">Nucleotidyltransferase</keyword>
<dbReference type="GO" id="GO:0008270">
    <property type="term" value="F:zinc ion binding"/>
    <property type="evidence" value="ECO:0007669"/>
    <property type="project" value="UniProtKB-KW"/>
</dbReference>
<protein>
    <submittedName>
        <fullName evidence="11">Putative gag-pol polyprotein</fullName>
    </submittedName>
</protein>
<feature type="region of interest" description="Disordered" evidence="8">
    <location>
        <begin position="40"/>
        <end position="83"/>
    </location>
</feature>
<dbReference type="PROSITE" id="PS50158">
    <property type="entry name" value="ZF_CCHC"/>
    <property type="match status" value="1"/>
</dbReference>
<sequence length="1078" mass="123163">MSGEETNKDDFNTDPKLFMKAIRDEFLKLKMEIAEEIAELKGSKACSSDEETDRSRSSSSRGKRRHAKRDVAEPDPKIKYPTFKGNTNPDLYLDWEMKFEQIFRMNDWSEEKKMRAGVQEGEEASMTRIIDGLRGEIRDKVDMYTFVDKEELVHKAIKVEKRIKEKHSKSSSSGWKDSKSTSRWKDSKAKKDDVKFPHKAKEESKPKTDGGKKLVSESSSNDRTTSIKCFGCLGKGHIASQCPNKRAMILKDNGECESAHSSEGDDDMPSLETDSELEIDEAEPVKGEVLVARRALNMQLKEDHEQEQRELIFHTRCFIKNKVCSMVIYSGSVTNVASTLLVDKLDLPTMKHPKPYKLQWLNDSAEAKVTKQVLISFSIGNYHTEVLRDVVPMLAGHLLLGRPWQFDSRAHHDCYKNCYSVPFNGKIIVLKPLGPREAYEDQPIAYFSEKLSGASLNYSTYDKELYALKRTLETWQHYLWSREFIIHSDRESLKFLKSQGKLNKRQARWLEFIETFPYVIKHKKGKENVVADALSRRYSLITFLHARLLGFELLKGLYESDCDFCKIWSSCEKHGLQDFYRCDGFLFKNDKLCIPNCSMCELLVIETHGGGLMGHFGVDKTLALLHEHFYWPKMRKYVVSVCAKCVTCKHAKSKVQPHGLYSPLPVPSQPWVDISMDFVLGLPRSQFGKHSIFVVVDRFSKMAHFIGCSKTNDAVHVADLFFKEIVRLHGMPKTIVSDRDVKFLSHFWRTLWSKLGTKLLFSSVAHPQTDWQTEVVNRTLTTLVVHSSTSFSPFEIVYGFNPLTPLDMLPLPSSEQTNLDGKKKAEFVQGLHAKSTQGWKTKTLKDPLQGIGGLMTRARTKAMKEALNCFIRDLKELEPNYIKESTINMSSKSPRKVVTMLKAQQDDVQGLCVDHVLTYFGRQNAVGSQKPSRITRQKTCCASESNTPVRVEFANRSGFDAPIGVVLAWEERGSCLNKYRTKNRGRISKTFTNYKAKDLLCKCVKHVVVMASEERGSCLNIFRTTNRGRISETFTNYKAKDLLRKRVKHIGSRCILEPEWFSCSNWSLLGIGGAWIMS</sequence>
<dbReference type="SUPFAM" id="SSF57756">
    <property type="entry name" value="Retrovirus zinc finger-like domains"/>
    <property type="match status" value="1"/>
</dbReference>
<evidence type="ECO:0000256" key="4">
    <source>
        <dbReference type="ARBA" id="ARBA00022759"/>
    </source>
</evidence>
<feature type="compositionally biased region" description="Basic and acidic residues" evidence="8">
    <location>
        <begin position="176"/>
        <end position="215"/>
    </location>
</feature>
<dbReference type="InterPro" id="IPR041373">
    <property type="entry name" value="RT_RNaseH"/>
</dbReference>
<dbReference type="Pfam" id="PF17921">
    <property type="entry name" value="Integrase_H2C2"/>
    <property type="match status" value="1"/>
</dbReference>
<keyword evidence="7" id="KW-0863">Zinc-finger</keyword>
<proteinExistence type="predicted"/>
<dbReference type="GO" id="GO:0003676">
    <property type="term" value="F:nucleic acid binding"/>
    <property type="evidence" value="ECO:0007669"/>
    <property type="project" value="InterPro"/>
</dbReference>
<evidence type="ECO:0000256" key="7">
    <source>
        <dbReference type="PROSITE-ProRule" id="PRU00047"/>
    </source>
</evidence>
<gene>
    <name evidence="11" type="ORF">G2W53_041921</name>
</gene>
<dbReference type="InterPro" id="IPR036875">
    <property type="entry name" value="Znf_CCHC_sf"/>
</dbReference>
<dbReference type="InterPro" id="IPR041588">
    <property type="entry name" value="Integrase_H2C2"/>
</dbReference>
<accession>A0A834SEI4</accession>
<keyword evidence="6" id="KW-0695">RNA-directed DNA polymerase</keyword>
<keyword evidence="4" id="KW-0255">Endonuclease</keyword>
<dbReference type="InterPro" id="IPR036397">
    <property type="entry name" value="RNaseH_sf"/>
</dbReference>
<dbReference type="Gene3D" id="1.10.340.70">
    <property type="match status" value="1"/>
</dbReference>
<dbReference type="FunFam" id="1.10.340.70:FF:000001">
    <property type="entry name" value="Retrovirus-related Pol polyprotein from transposon gypsy-like Protein"/>
    <property type="match status" value="1"/>
</dbReference>
<keyword evidence="12" id="KW-1185">Reference proteome</keyword>
<dbReference type="GO" id="GO:0016787">
    <property type="term" value="F:hydrolase activity"/>
    <property type="evidence" value="ECO:0007669"/>
    <property type="project" value="UniProtKB-KW"/>
</dbReference>
<evidence type="ECO:0000256" key="1">
    <source>
        <dbReference type="ARBA" id="ARBA00022679"/>
    </source>
</evidence>
<dbReference type="InterPro" id="IPR043502">
    <property type="entry name" value="DNA/RNA_pol_sf"/>
</dbReference>
<dbReference type="Gene3D" id="3.30.420.10">
    <property type="entry name" value="Ribonuclease H-like superfamily/Ribonuclease H"/>
    <property type="match status" value="1"/>
</dbReference>
<evidence type="ECO:0000256" key="3">
    <source>
        <dbReference type="ARBA" id="ARBA00022722"/>
    </source>
</evidence>
<dbReference type="InterPro" id="IPR001878">
    <property type="entry name" value="Znf_CCHC"/>
</dbReference>
<dbReference type="PANTHER" id="PTHR35046">
    <property type="entry name" value="ZINC KNUCKLE (CCHC-TYPE) FAMILY PROTEIN"/>
    <property type="match status" value="1"/>
</dbReference>
<dbReference type="PROSITE" id="PS50994">
    <property type="entry name" value="INTEGRASE"/>
    <property type="match status" value="1"/>
</dbReference>
<evidence type="ECO:0000256" key="5">
    <source>
        <dbReference type="ARBA" id="ARBA00022801"/>
    </source>
</evidence>
<dbReference type="GO" id="GO:0004519">
    <property type="term" value="F:endonuclease activity"/>
    <property type="evidence" value="ECO:0007669"/>
    <property type="project" value="UniProtKB-KW"/>
</dbReference>
<evidence type="ECO:0000313" key="12">
    <source>
        <dbReference type="Proteomes" id="UP000634136"/>
    </source>
</evidence>
<dbReference type="PANTHER" id="PTHR35046:SF9">
    <property type="entry name" value="RNA-DIRECTED DNA POLYMERASE"/>
    <property type="match status" value="1"/>
</dbReference>
<feature type="domain" description="Integrase catalytic" evidence="10">
    <location>
        <begin position="666"/>
        <end position="832"/>
    </location>
</feature>
<dbReference type="CDD" id="cd00303">
    <property type="entry name" value="retropepsin_like"/>
    <property type="match status" value="1"/>
</dbReference>
<evidence type="ECO:0000256" key="6">
    <source>
        <dbReference type="ARBA" id="ARBA00022918"/>
    </source>
</evidence>
<keyword evidence="5" id="KW-0378">Hydrolase</keyword>
<name>A0A834SEI4_9FABA</name>
<feature type="domain" description="CCHC-type" evidence="9">
    <location>
        <begin position="228"/>
        <end position="244"/>
    </location>
</feature>
<dbReference type="GO" id="GO:0003964">
    <property type="term" value="F:RNA-directed DNA polymerase activity"/>
    <property type="evidence" value="ECO:0007669"/>
    <property type="project" value="UniProtKB-KW"/>
</dbReference>
<dbReference type="InterPro" id="IPR021109">
    <property type="entry name" value="Peptidase_aspartic_dom_sf"/>
</dbReference>
<comment type="caution">
    <text evidence="11">The sequence shown here is derived from an EMBL/GenBank/DDBJ whole genome shotgun (WGS) entry which is preliminary data.</text>
</comment>
<keyword evidence="7" id="KW-0862">Zinc</keyword>
<dbReference type="Pfam" id="PF00665">
    <property type="entry name" value="rve"/>
    <property type="match status" value="1"/>
</dbReference>
<evidence type="ECO:0000256" key="8">
    <source>
        <dbReference type="SAM" id="MobiDB-lite"/>
    </source>
</evidence>
<evidence type="ECO:0000259" key="9">
    <source>
        <dbReference type="PROSITE" id="PS50158"/>
    </source>
</evidence>
<dbReference type="Gene3D" id="2.40.70.10">
    <property type="entry name" value="Acid Proteases"/>
    <property type="match status" value="1"/>
</dbReference>
<dbReference type="SMART" id="SM00343">
    <property type="entry name" value="ZnF_C2HC"/>
    <property type="match status" value="1"/>
</dbReference>
<feature type="compositionally biased region" description="Basic and acidic residues" evidence="8">
    <location>
        <begin position="69"/>
        <end position="78"/>
    </location>
</feature>
<dbReference type="SUPFAM" id="SSF53098">
    <property type="entry name" value="Ribonuclease H-like"/>
    <property type="match status" value="1"/>
</dbReference>
<dbReference type="CDD" id="cd09274">
    <property type="entry name" value="RNase_HI_RT_Ty3"/>
    <property type="match status" value="1"/>
</dbReference>
<dbReference type="InterPro" id="IPR001584">
    <property type="entry name" value="Integrase_cat-core"/>
</dbReference>
<keyword evidence="7" id="KW-0479">Metal-binding</keyword>
<dbReference type="Pfam" id="PF17917">
    <property type="entry name" value="RT_RNaseH"/>
    <property type="match status" value="1"/>
</dbReference>
<keyword evidence="3" id="KW-0540">Nuclease</keyword>
<dbReference type="Proteomes" id="UP000634136">
    <property type="component" value="Unassembled WGS sequence"/>
</dbReference>